<dbReference type="PANTHER" id="PTHR13061">
    <property type="entry name" value="DYNACTIN SUBUNIT P25"/>
    <property type="match status" value="1"/>
</dbReference>
<dbReference type="CDD" id="cd04645">
    <property type="entry name" value="LbH_gamma_CA_like"/>
    <property type="match status" value="1"/>
</dbReference>
<name>A0A845QY68_9CLOT</name>
<dbReference type="Proteomes" id="UP000467132">
    <property type="component" value="Unassembled WGS sequence"/>
</dbReference>
<dbReference type="SUPFAM" id="SSF51161">
    <property type="entry name" value="Trimeric LpxA-like enzymes"/>
    <property type="match status" value="1"/>
</dbReference>
<dbReference type="Pfam" id="PF00132">
    <property type="entry name" value="Hexapep"/>
    <property type="match status" value="1"/>
</dbReference>
<dbReference type="OrthoDB" id="9803036at2"/>
<sequence length="166" mass="17826">MIKNFEEFTPEIDKTCFVAKSSDIIGNVIIGKDSNVWYNTVLRGDLNKIVIGEKTNIQDGTIIHVEKSIPTIIGNNVTIGHKAIVHACTISDNVLVGMGAIILNGAIIEENVLIGAGSVVTPGKTIPSGHLVLGSPARAIRKLTDEEINDLQKSADNYVSLSKKHK</sequence>
<dbReference type="AlphaFoldDB" id="A0A845QY68"/>
<reference evidence="1 2" key="1">
    <citation type="submission" date="2018-08" db="EMBL/GenBank/DDBJ databases">
        <title>Murine metabolic-syndrome-specific gut microbial biobank.</title>
        <authorList>
            <person name="Liu C."/>
        </authorList>
    </citation>
    <scope>NUCLEOTIDE SEQUENCE [LARGE SCALE GENOMIC DNA]</scope>
    <source>
        <strain evidence="1 2">583</strain>
    </source>
</reference>
<organism evidence="1 2">
    <name type="scientific">Senegalia massiliensis</name>
    <dbReference type="NCBI Taxonomy" id="1720316"/>
    <lineage>
        <taxon>Bacteria</taxon>
        <taxon>Bacillati</taxon>
        <taxon>Bacillota</taxon>
        <taxon>Clostridia</taxon>
        <taxon>Eubacteriales</taxon>
        <taxon>Clostridiaceae</taxon>
        <taxon>Senegalia</taxon>
    </lineage>
</organism>
<gene>
    <name evidence="1" type="ORF">D3Z33_08720</name>
</gene>
<dbReference type="InterPro" id="IPR047324">
    <property type="entry name" value="LbH_gamma_CA-like"/>
</dbReference>
<dbReference type="RefSeq" id="WP_160197407.1">
    <property type="nucleotide sequence ID" value="NZ_QXXA01000009.1"/>
</dbReference>
<dbReference type="Gene3D" id="2.160.10.10">
    <property type="entry name" value="Hexapeptide repeat proteins"/>
    <property type="match status" value="1"/>
</dbReference>
<dbReference type="InterPro" id="IPR050484">
    <property type="entry name" value="Transf_Hexapept/Carb_Anhydrase"/>
</dbReference>
<protein>
    <submittedName>
        <fullName evidence="1">Gamma carbonic anhydrase family protein</fullName>
    </submittedName>
</protein>
<dbReference type="InterPro" id="IPR001451">
    <property type="entry name" value="Hexapep"/>
</dbReference>
<keyword evidence="2" id="KW-1185">Reference proteome</keyword>
<evidence type="ECO:0000313" key="2">
    <source>
        <dbReference type="Proteomes" id="UP000467132"/>
    </source>
</evidence>
<comment type="caution">
    <text evidence="1">The sequence shown here is derived from an EMBL/GenBank/DDBJ whole genome shotgun (WGS) entry which is preliminary data.</text>
</comment>
<accession>A0A845QY68</accession>
<dbReference type="PANTHER" id="PTHR13061:SF29">
    <property type="entry name" value="GAMMA CARBONIC ANHYDRASE-LIKE 1, MITOCHONDRIAL-RELATED"/>
    <property type="match status" value="1"/>
</dbReference>
<dbReference type="InterPro" id="IPR011004">
    <property type="entry name" value="Trimer_LpxA-like_sf"/>
</dbReference>
<dbReference type="EMBL" id="QXXA01000009">
    <property type="protein sequence ID" value="NBI06934.1"/>
    <property type="molecule type" value="Genomic_DNA"/>
</dbReference>
<evidence type="ECO:0000313" key="1">
    <source>
        <dbReference type="EMBL" id="NBI06934.1"/>
    </source>
</evidence>
<proteinExistence type="predicted"/>